<dbReference type="Pfam" id="PF01184">
    <property type="entry name" value="Gpr1_Fun34_YaaH"/>
    <property type="match status" value="1"/>
</dbReference>
<dbReference type="PANTHER" id="PTHR31123">
    <property type="entry name" value="ACCUMULATION OF DYADS PROTEIN 2-RELATED"/>
    <property type="match status" value="1"/>
</dbReference>
<keyword evidence="3 7" id="KW-0812">Transmembrane</keyword>
<evidence type="ECO:0000256" key="1">
    <source>
        <dbReference type="ARBA" id="ARBA00004141"/>
    </source>
</evidence>
<evidence type="ECO:0008006" key="10">
    <source>
        <dbReference type="Google" id="ProtNLM"/>
    </source>
</evidence>
<organism evidence="8 9">
    <name type="scientific">Stereocaulon virgatum</name>
    <dbReference type="NCBI Taxonomy" id="373712"/>
    <lineage>
        <taxon>Eukaryota</taxon>
        <taxon>Fungi</taxon>
        <taxon>Dikarya</taxon>
        <taxon>Ascomycota</taxon>
        <taxon>Pezizomycotina</taxon>
        <taxon>Lecanoromycetes</taxon>
        <taxon>OSLEUM clade</taxon>
        <taxon>Lecanoromycetidae</taxon>
        <taxon>Lecanorales</taxon>
        <taxon>Lecanorineae</taxon>
        <taxon>Stereocaulaceae</taxon>
        <taxon>Stereocaulon</taxon>
    </lineage>
</organism>
<feature type="transmembrane region" description="Helical" evidence="7">
    <location>
        <begin position="307"/>
        <end position="327"/>
    </location>
</feature>
<evidence type="ECO:0000313" key="8">
    <source>
        <dbReference type="EMBL" id="KAL2046975.1"/>
    </source>
</evidence>
<feature type="compositionally biased region" description="Polar residues" evidence="6">
    <location>
        <begin position="61"/>
        <end position="88"/>
    </location>
</feature>
<keyword evidence="9" id="KW-1185">Reference proteome</keyword>
<evidence type="ECO:0000256" key="2">
    <source>
        <dbReference type="ARBA" id="ARBA00005587"/>
    </source>
</evidence>
<keyword evidence="4 7" id="KW-1133">Transmembrane helix</keyword>
<feature type="transmembrane region" description="Helical" evidence="7">
    <location>
        <begin position="244"/>
        <end position="266"/>
    </location>
</feature>
<name>A0ABR4ANE7_9LECA</name>
<comment type="caution">
    <text evidence="8">The sequence shown here is derived from an EMBL/GenBank/DDBJ whole genome shotgun (WGS) entry which is preliminary data.</text>
</comment>
<dbReference type="InterPro" id="IPR051633">
    <property type="entry name" value="AceTr"/>
</dbReference>
<evidence type="ECO:0000256" key="6">
    <source>
        <dbReference type="SAM" id="MobiDB-lite"/>
    </source>
</evidence>
<feature type="region of interest" description="Disordered" evidence="6">
    <location>
        <begin position="31"/>
        <end position="88"/>
    </location>
</feature>
<dbReference type="InterPro" id="IPR000791">
    <property type="entry name" value="Gpr1/Fun34/SatP-like"/>
</dbReference>
<evidence type="ECO:0000256" key="7">
    <source>
        <dbReference type="SAM" id="Phobius"/>
    </source>
</evidence>
<sequence length="364" mass="40209">MSQFYICSKNHSIVGQMDTYLAFHRDNDTTHYNHRDRDNHRPHHSKTPNAADDRILDEKPFSTTFNPTFPSVQNISEESSRPNYLNTSPTSPYHLGRDVSSDEALNKIKTANSVTISPELFEKIYLNPQKEVKGELRQTFGNPTPLALLGFLLSLSPLSCELMGWRGAGGGGIATVGAYYFIGGFLMSLGGILEFFLGNTFSFVVFCSFGGFWFTLGATLTPAFNAYGAYATEPGNIASGLTSPGFHASFGFFLLFMGLLSLIYLICALRTNLVFVAIFFGLLMTFVVLTASYWHLAAGHLVMAQKLQVVAGAFGFLAVMAGWWIFFAQMLASVDFPYQIPVGDISHLITPLSERVKQKERFSA</sequence>
<evidence type="ECO:0000256" key="3">
    <source>
        <dbReference type="ARBA" id="ARBA00022692"/>
    </source>
</evidence>
<comment type="subcellular location">
    <subcellularLocation>
        <location evidence="1">Membrane</location>
        <topology evidence="1">Multi-pass membrane protein</topology>
    </subcellularLocation>
</comment>
<comment type="similarity">
    <text evidence="2">Belongs to the acetate uptake transporter (AceTr) (TC 2.A.96) family.</text>
</comment>
<keyword evidence="5 7" id="KW-0472">Membrane</keyword>
<dbReference type="PANTHER" id="PTHR31123:SF4">
    <property type="entry name" value="PROTEIN ALCS"/>
    <property type="match status" value="1"/>
</dbReference>
<feature type="transmembrane region" description="Helical" evidence="7">
    <location>
        <begin position="177"/>
        <end position="196"/>
    </location>
</feature>
<evidence type="ECO:0000256" key="5">
    <source>
        <dbReference type="ARBA" id="ARBA00023136"/>
    </source>
</evidence>
<feature type="transmembrane region" description="Helical" evidence="7">
    <location>
        <begin position="146"/>
        <end position="165"/>
    </location>
</feature>
<evidence type="ECO:0000313" key="9">
    <source>
        <dbReference type="Proteomes" id="UP001590950"/>
    </source>
</evidence>
<dbReference type="Proteomes" id="UP001590950">
    <property type="component" value="Unassembled WGS sequence"/>
</dbReference>
<gene>
    <name evidence="8" type="ORF">N7G274_000993</name>
</gene>
<feature type="compositionally biased region" description="Basic and acidic residues" evidence="6">
    <location>
        <begin position="51"/>
        <end position="60"/>
    </location>
</feature>
<evidence type="ECO:0000256" key="4">
    <source>
        <dbReference type="ARBA" id="ARBA00022989"/>
    </source>
</evidence>
<feature type="transmembrane region" description="Helical" evidence="7">
    <location>
        <begin position="273"/>
        <end position="295"/>
    </location>
</feature>
<protein>
    <recommendedName>
        <fullName evidence="10">GPR1/FUN34/YaaH-class plasma membrane protein</fullName>
    </recommendedName>
</protein>
<reference evidence="8 9" key="1">
    <citation type="submission" date="2024-09" db="EMBL/GenBank/DDBJ databases">
        <title>Rethinking Asexuality: The Enigmatic Case of Functional Sexual Genes in Lepraria (Stereocaulaceae).</title>
        <authorList>
            <person name="Doellman M."/>
            <person name="Sun Y."/>
            <person name="Barcenas-Pena A."/>
            <person name="Lumbsch H.T."/>
            <person name="Grewe F."/>
        </authorList>
    </citation>
    <scope>NUCLEOTIDE SEQUENCE [LARGE SCALE GENOMIC DNA]</scope>
    <source>
        <strain evidence="8 9">Mercado 3170</strain>
    </source>
</reference>
<dbReference type="EMBL" id="JBEFKJ010000003">
    <property type="protein sequence ID" value="KAL2046975.1"/>
    <property type="molecule type" value="Genomic_DNA"/>
</dbReference>
<feature type="transmembrane region" description="Helical" evidence="7">
    <location>
        <begin position="203"/>
        <end position="224"/>
    </location>
</feature>
<accession>A0ABR4ANE7</accession>
<proteinExistence type="inferred from homology"/>